<dbReference type="SUPFAM" id="SSF102198">
    <property type="entry name" value="Putative cyclase"/>
    <property type="match status" value="1"/>
</dbReference>
<gene>
    <name evidence="3" type="ORF">EG327_002715</name>
    <name evidence="2" type="ORF">EG328_003532</name>
</gene>
<evidence type="ECO:0000313" key="3">
    <source>
        <dbReference type="EMBL" id="KAE9989407.1"/>
    </source>
</evidence>
<evidence type="ECO:0000313" key="2">
    <source>
        <dbReference type="EMBL" id="KAE9974929.1"/>
    </source>
</evidence>
<dbReference type="Gene3D" id="3.50.30.50">
    <property type="entry name" value="Putative cyclase"/>
    <property type="match status" value="1"/>
</dbReference>
<dbReference type="EMBL" id="WNWS01000206">
    <property type="protein sequence ID" value="KAE9974929.1"/>
    <property type="molecule type" value="Genomic_DNA"/>
</dbReference>
<sequence>MASYKDLPDFQSLPKVKDMPQGCAWGVFDKDGKKDVLGTVNLLTPDVVKAAASEVKEGVSISLNWPIGAIQAPGFGRKGLVHKVISFADSPLDFHGFDDEIEFNTQCSSQWDSLCHFNHQPTGTTYNGHKPKVEELVQEFGNEDKTKSFPTLNHWHERGGLVGRGVLIDYKAWADRQGIKYNPFDAHRITTKELEAVAKEEGVEFKQGDIILVRSGFTEALETMNAQQQAEALSSHRTCGVEGTQESAAWFWNKHFAAVAGDAIAFEAIPPIVDGKESSIADLVLHQYFLSLFGLPIGELWDLKALSEKCAASKRWTFLLTSVPLNVPGSIGSPPNALAIF</sequence>
<dbReference type="Proteomes" id="UP000490939">
    <property type="component" value="Unassembled WGS sequence"/>
</dbReference>
<reference evidence="3 5" key="1">
    <citation type="submission" date="2019-07" db="EMBL/GenBank/DDBJ databases">
        <title>Venturia inaequalis Genome Resource.</title>
        <authorList>
            <person name="Lichtner F.J."/>
        </authorList>
    </citation>
    <scope>NUCLEOTIDE SEQUENCE [LARGE SCALE GENOMIC DNA]</scope>
    <source>
        <strain evidence="2 4">120213</strain>
        <strain evidence="3 5">DMI_063113</strain>
    </source>
</reference>
<evidence type="ECO:0000256" key="1">
    <source>
        <dbReference type="ARBA" id="ARBA00007865"/>
    </source>
</evidence>
<protein>
    <recommendedName>
        <fullName evidence="6">Cyclase</fullName>
    </recommendedName>
</protein>
<dbReference type="Pfam" id="PF04199">
    <property type="entry name" value="Cyclase"/>
    <property type="match status" value="1"/>
</dbReference>
<dbReference type="OrthoDB" id="5396at2759"/>
<comment type="caution">
    <text evidence="3">The sequence shown here is derived from an EMBL/GenBank/DDBJ whole genome shotgun (WGS) entry which is preliminary data.</text>
</comment>
<dbReference type="GO" id="GO:0004061">
    <property type="term" value="F:arylformamidase activity"/>
    <property type="evidence" value="ECO:0007669"/>
    <property type="project" value="InterPro"/>
</dbReference>
<dbReference type="AlphaFoldDB" id="A0A8H3VL18"/>
<name>A0A8H3VL18_VENIN</name>
<dbReference type="Proteomes" id="UP000447873">
    <property type="component" value="Unassembled WGS sequence"/>
</dbReference>
<dbReference type="PANTHER" id="PTHR34861">
    <property type="match status" value="1"/>
</dbReference>
<dbReference type="GO" id="GO:0019441">
    <property type="term" value="P:L-tryptophan catabolic process to kynurenine"/>
    <property type="evidence" value="ECO:0007669"/>
    <property type="project" value="InterPro"/>
</dbReference>
<evidence type="ECO:0008006" key="6">
    <source>
        <dbReference type="Google" id="ProtNLM"/>
    </source>
</evidence>
<evidence type="ECO:0000313" key="4">
    <source>
        <dbReference type="Proteomes" id="UP000447873"/>
    </source>
</evidence>
<dbReference type="InterPro" id="IPR037175">
    <property type="entry name" value="KFase_sf"/>
</dbReference>
<evidence type="ECO:0000313" key="5">
    <source>
        <dbReference type="Proteomes" id="UP000490939"/>
    </source>
</evidence>
<comment type="similarity">
    <text evidence="1">Belongs to the Cyclase 1 superfamily.</text>
</comment>
<dbReference type="PANTHER" id="PTHR34861:SF10">
    <property type="entry name" value="CYCLASE"/>
    <property type="match status" value="1"/>
</dbReference>
<dbReference type="InterPro" id="IPR007325">
    <property type="entry name" value="KFase/CYL"/>
</dbReference>
<accession>A0A8H3VL18</accession>
<keyword evidence="5" id="KW-1185">Reference proteome</keyword>
<proteinExistence type="inferred from homology"/>
<organism evidence="3 5">
    <name type="scientific">Venturia inaequalis</name>
    <name type="common">Apple scab fungus</name>
    <dbReference type="NCBI Taxonomy" id="5025"/>
    <lineage>
        <taxon>Eukaryota</taxon>
        <taxon>Fungi</taxon>
        <taxon>Dikarya</taxon>
        <taxon>Ascomycota</taxon>
        <taxon>Pezizomycotina</taxon>
        <taxon>Dothideomycetes</taxon>
        <taxon>Pleosporomycetidae</taxon>
        <taxon>Venturiales</taxon>
        <taxon>Venturiaceae</taxon>
        <taxon>Venturia</taxon>
    </lineage>
</organism>
<dbReference type="EMBL" id="WNWR01000188">
    <property type="protein sequence ID" value="KAE9989407.1"/>
    <property type="molecule type" value="Genomic_DNA"/>
</dbReference>